<dbReference type="SUPFAM" id="SSF55469">
    <property type="entry name" value="FMN-dependent nitroreductase-like"/>
    <property type="match status" value="1"/>
</dbReference>
<dbReference type="InterPro" id="IPR029479">
    <property type="entry name" value="Nitroreductase"/>
</dbReference>
<gene>
    <name evidence="4" type="ORF">GCM10011489_38230</name>
</gene>
<feature type="domain" description="Nitroreductase" evidence="3">
    <location>
        <begin position="5"/>
        <end position="52"/>
    </location>
</feature>
<evidence type="ECO:0000259" key="3">
    <source>
        <dbReference type="Pfam" id="PF00881"/>
    </source>
</evidence>
<protein>
    <submittedName>
        <fullName evidence="4">Nitroreductase</fullName>
    </submittedName>
</protein>
<keyword evidence="5" id="KW-1185">Reference proteome</keyword>
<dbReference type="InterPro" id="IPR000415">
    <property type="entry name" value="Nitroreductase-like"/>
</dbReference>
<dbReference type="CDD" id="cd02138">
    <property type="entry name" value="TdsD-like"/>
    <property type="match status" value="1"/>
</dbReference>
<evidence type="ECO:0000313" key="4">
    <source>
        <dbReference type="EMBL" id="GGB47347.1"/>
    </source>
</evidence>
<reference evidence="4" key="2">
    <citation type="submission" date="2020-09" db="EMBL/GenBank/DDBJ databases">
        <authorList>
            <person name="Sun Q."/>
            <person name="Zhou Y."/>
        </authorList>
    </citation>
    <scope>NUCLEOTIDE SEQUENCE</scope>
    <source>
        <strain evidence="4">CGMCC 1.12827</strain>
    </source>
</reference>
<dbReference type="RefSeq" id="WP_188588800.1">
    <property type="nucleotide sequence ID" value="NZ_BMGC01000057.1"/>
</dbReference>
<dbReference type="PANTHER" id="PTHR43673">
    <property type="entry name" value="NAD(P)H NITROREDUCTASE YDGI-RELATED"/>
    <property type="match status" value="1"/>
</dbReference>
<dbReference type="GO" id="GO:0016491">
    <property type="term" value="F:oxidoreductase activity"/>
    <property type="evidence" value="ECO:0007669"/>
    <property type="project" value="UniProtKB-KW"/>
</dbReference>
<feature type="domain" description="Nitroreductase" evidence="3">
    <location>
        <begin position="63"/>
        <end position="148"/>
    </location>
</feature>
<organism evidence="4 5">
    <name type="scientific">Gordonia jinhuaensis</name>
    <dbReference type="NCBI Taxonomy" id="1517702"/>
    <lineage>
        <taxon>Bacteria</taxon>
        <taxon>Bacillati</taxon>
        <taxon>Actinomycetota</taxon>
        <taxon>Actinomycetes</taxon>
        <taxon>Mycobacteriales</taxon>
        <taxon>Gordoniaceae</taxon>
        <taxon>Gordonia</taxon>
    </lineage>
</organism>
<dbReference type="Proteomes" id="UP000621454">
    <property type="component" value="Unassembled WGS sequence"/>
</dbReference>
<comment type="caution">
    <text evidence="4">The sequence shown here is derived from an EMBL/GenBank/DDBJ whole genome shotgun (WGS) entry which is preliminary data.</text>
</comment>
<proteinExistence type="inferred from homology"/>
<keyword evidence="2" id="KW-0560">Oxidoreductase</keyword>
<dbReference type="Pfam" id="PF00881">
    <property type="entry name" value="Nitroreductase"/>
    <property type="match status" value="2"/>
</dbReference>
<comment type="similarity">
    <text evidence="1">Belongs to the nitroreductase family.</text>
</comment>
<dbReference type="PANTHER" id="PTHR43673:SF10">
    <property type="entry name" value="NADH DEHYDROGENASE_NAD(P)H NITROREDUCTASE XCC3605-RELATED"/>
    <property type="match status" value="1"/>
</dbReference>
<reference evidence="4" key="1">
    <citation type="journal article" date="2014" name="Int. J. Syst. Evol. Microbiol.">
        <title>Complete genome sequence of Corynebacterium casei LMG S-19264T (=DSM 44701T), isolated from a smear-ripened cheese.</title>
        <authorList>
            <consortium name="US DOE Joint Genome Institute (JGI-PGF)"/>
            <person name="Walter F."/>
            <person name="Albersmeier A."/>
            <person name="Kalinowski J."/>
            <person name="Ruckert C."/>
        </authorList>
    </citation>
    <scope>NUCLEOTIDE SEQUENCE</scope>
    <source>
        <strain evidence="4">CGMCC 1.12827</strain>
    </source>
</reference>
<dbReference type="Gene3D" id="3.40.109.10">
    <property type="entry name" value="NADH Oxidase"/>
    <property type="match status" value="1"/>
</dbReference>
<name>A0A916X040_9ACTN</name>
<evidence type="ECO:0000313" key="5">
    <source>
        <dbReference type="Proteomes" id="UP000621454"/>
    </source>
</evidence>
<dbReference type="EMBL" id="BMGC01000057">
    <property type="protein sequence ID" value="GGB47347.1"/>
    <property type="molecule type" value="Genomic_DNA"/>
</dbReference>
<dbReference type="AlphaFoldDB" id="A0A916X040"/>
<sequence length="191" mass="20624">MHELIRNRWSARGYDPQATISEDSLIAILEAGRWAPTWGSVQPVRVIVGTRGDETFDGLVTALTRGNASWAPAAAALILVCTRVLEDDEKASTYAVFDAGLATSQMILQANAEGFNAHPMAGFEIDTVVETFSIPAEQAPIALIAVGKLAPRETLDPSIAERDDRERTRLPLSETAFAGSWGMPYRPDSPA</sequence>
<evidence type="ECO:0000256" key="2">
    <source>
        <dbReference type="ARBA" id="ARBA00023002"/>
    </source>
</evidence>
<evidence type="ECO:0000256" key="1">
    <source>
        <dbReference type="ARBA" id="ARBA00007118"/>
    </source>
</evidence>
<accession>A0A916X040</accession>